<dbReference type="PROSITE" id="PS51471">
    <property type="entry name" value="FE2OG_OXY"/>
    <property type="match status" value="1"/>
</dbReference>
<evidence type="ECO:0000259" key="5">
    <source>
        <dbReference type="PROSITE" id="PS51471"/>
    </source>
</evidence>
<dbReference type="Pfam" id="PF14226">
    <property type="entry name" value="DIOX_N"/>
    <property type="match status" value="1"/>
</dbReference>
<keyword evidence="7" id="KW-1185">Reference proteome</keyword>
<dbReference type="AlphaFoldDB" id="A0AAD3STQ8"/>
<evidence type="ECO:0000256" key="3">
    <source>
        <dbReference type="ARBA" id="ARBA00023004"/>
    </source>
</evidence>
<dbReference type="SUPFAM" id="SSF51197">
    <property type="entry name" value="Clavaminate synthase-like"/>
    <property type="match status" value="1"/>
</dbReference>
<dbReference type="InterPro" id="IPR044861">
    <property type="entry name" value="IPNS-like_FE2OG_OXY"/>
</dbReference>
<dbReference type="InterPro" id="IPR027443">
    <property type="entry name" value="IPNS-like_sf"/>
</dbReference>
<dbReference type="InterPro" id="IPR005123">
    <property type="entry name" value="Oxoglu/Fe-dep_dioxygenase_dom"/>
</dbReference>
<feature type="domain" description="Fe2OG dioxygenase" evidence="5">
    <location>
        <begin position="209"/>
        <end position="309"/>
    </location>
</feature>
<dbReference type="Proteomes" id="UP001279734">
    <property type="component" value="Unassembled WGS sequence"/>
</dbReference>
<sequence length="359" mass="39785">MAAAAPDLRLGTAHPPAMSWIKELAESATLTSIPPSYAYSAPAAPSLREHVIHDSIPVVDFSLLMCGTPDQRSKEIHDLGKACRNWGFFMVVNHGVPEDMMKEMMDGCKGFFDLTAEEKREFSGKNVLDPIRCGTSFNASVEKVHCWRDFLKVFVHPQFHFPHKPSGFSELASEYCARIRQVVRGLLGGISESLGLEECYIEKAFNLDSSLQVFTANLYPPCPQPELAMGIPPHSDHGLLTLLIQNEIGGLQVHHNGSWVQVNAIPNSFLVNTGDHMEIFSNGRYKSNLHRAVVNRTATRISLAIANGPSLDTVVGPAPELVDSESHPALYLPMKYRDYMEFQQGNQLNGKSCLDRVRI</sequence>
<organism evidence="6 7">
    <name type="scientific">Nepenthes gracilis</name>
    <name type="common">Slender pitcher plant</name>
    <dbReference type="NCBI Taxonomy" id="150966"/>
    <lineage>
        <taxon>Eukaryota</taxon>
        <taxon>Viridiplantae</taxon>
        <taxon>Streptophyta</taxon>
        <taxon>Embryophyta</taxon>
        <taxon>Tracheophyta</taxon>
        <taxon>Spermatophyta</taxon>
        <taxon>Magnoliopsida</taxon>
        <taxon>eudicotyledons</taxon>
        <taxon>Gunneridae</taxon>
        <taxon>Pentapetalae</taxon>
        <taxon>Caryophyllales</taxon>
        <taxon>Nepenthaceae</taxon>
        <taxon>Nepenthes</taxon>
    </lineage>
</organism>
<accession>A0AAD3STQ8</accession>
<dbReference type="FunFam" id="2.60.120.330:FF:000134">
    <property type="entry name" value="Uncharacterized protein"/>
    <property type="match status" value="1"/>
</dbReference>
<comment type="caution">
    <text evidence="6">The sequence shown here is derived from an EMBL/GenBank/DDBJ whole genome shotgun (WGS) entry which is preliminary data.</text>
</comment>
<evidence type="ECO:0000256" key="1">
    <source>
        <dbReference type="ARBA" id="ARBA00008056"/>
    </source>
</evidence>
<dbReference type="Pfam" id="PF03171">
    <property type="entry name" value="2OG-FeII_Oxy"/>
    <property type="match status" value="1"/>
</dbReference>
<proteinExistence type="inferred from homology"/>
<dbReference type="PANTHER" id="PTHR47991">
    <property type="entry name" value="OXOGLUTARATE/IRON-DEPENDENT DIOXYGENASE"/>
    <property type="match status" value="1"/>
</dbReference>
<dbReference type="GO" id="GO:0016491">
    <property type="term" value="F:oxidoreductase activity"/>
    <property type="evidence" value="ECO:0007669"/>
    <property type="project" value="UniProtKB-KW"/>
</dbReference>
<protein>
    <recommendedName>
        <fullName evidence="5">Fe2OG dioxygenase domain-containing protein</fullName>
    </recommendedName>
</protein>
<evidence type="ECO:0000313" key="6">
    <source>
        <dbReference type="EMBL" id="GMH16397.1"/>
    </source>
</evidence>
<dbReference type="EMBL" id="BSYO01000016">
    <property type="protein sequence ID" value="GMH16397.1"/>
    <property type="molecule type" value="Genomic_DNA"/>
</dbReference>
<evidence type="ECO:0000313" key="7">
    <source>
        <dbReference type="Proteomes" id="UP001279734"/>
    </source>
</evidence>
<dbReference type="Gene3D" id="2.60.120.330">
    <property type="entry name" value="B-lactam Antibiotic, Isopenicillin N Synthase, Chain"/>
    <property type="match status" value="1"/>
</dbReference>
<dbReference type="InterPro" id="IPR050295">
    <property type="entry name" value="Plant_2OG-oxidoreductases"/>
</dbReference>
<dbReference type="InterPro" id="IPR026992">
    <property type="entry name" value="DIOX_N"/>
</dbReference>
<gene>
    <name evidence="6" type="ORF">Nepgr_018238</name>
</gene>
<keyword evidence="2 4" id="KW-0479">Metal-binding</keyword>
<name>A0AAD3STQ8_NEPGR</name>
<evidence type="ECO:0000256" key="4">
    <source>
        <dbReference type="RuleBase" id="RU003682"/>
    </source>
</evidence>
<comment type="similarity">
    <text evidence="1 4">Belongs to the iron/ascorbate-dependent oxidoreductase family.</text>
</comment>
<evidence type="ECO:0000256" key="2">
    <source>
        <dbReference type="ARBA" id="ARBA00022723"/>
    </source>
</evidence>
<reference evidence="6" key="1">
    <citation type="submission" date="2023-05" db="EMBL/GenBank/DDBJ databases">
        <title>Nepenthes gracilis genome sequencing.</title>
        <authorList>
            <person name="Fukushima K."/>
        </authorList>
    </citation>
    <scope>NUCLEOTIDE SEQUENCE</scope>
    <source>
        <strain evidence="6">SING2019-196</strain>
    </source>
</reference>
<keyword evidence="4" id="KW-0560">Oxidoreductase</keyword>
<dbReference type="GO" id="GO:0046872">
    <property type="term" value="F:metal ion binding"/>
    <property type="evidence" value="ECO:0007669"/>
    <property type="project" value="UniProtKB-KW"/>
</dbReference>
<keyword evidence="3 4" id="KW-0408">Iron</keyword>